<evidence type="ECO:0000256" key="9">
    <source>
        <dbReference type="SAM" id="MobiDB-lite"/>
    </source>
</evidence>
<dbReference type="OMA" id="LPFRCNE"/>
<keyword evidence="6 8" id="KW-0106">Calcium</keyword>
<organism evidence="11">
    <name type="scientific">Oryza brachyantha</name>
    <name type="common">malo sina</name>
    <dbReference type="NCBI Taxonomy" id="4533"/>
    <lineage>
        <taxon>Eukaryota</taxon>
        <taxon>Viridiplantae</taxon>
        <taxon>Streptophyta</taxon>
        <taxon>Embryophyta</taxon>
        <taxon>Tracheophyta</taxon>
        <taxon>Spermatophyta</taxon>
        <taxon>Magnoliopsida</taxon>
        <taxon>Liliopsida</taxon>
        <taxon>Poales</taxon>
        <taxon>Poaceae</taxon>
        <taxon>BOP clade</taxon>
        <taxon>Oryzoideae</taxon>
        <taxon>Oryzeae</taxon>
        <taxon>Oryzinae</taxon>
        <taxon>Oryza</taxon>
    </lineage>
</organism>
<evidence type="ECO:0000256" key="6">
    <source>
        <dbReference type="ARBA" id="ARBA00022837"/>
    </source>
</evidence>
<keyword evidence="12" id="KW-1185">Reference proteome</keyword>
<sequence length="200" mass="21739">MSDGDGVCVHNSSDVWVDHCTLEDCADGLIDVVEGSTRVTLSNNLLRNHDKVMLLGHSDGYTQDKAMQVTVAFNRFGPGLVQRMPRCRFGLFHVINNDYIDWEMYAIGASASPTIHSHGNRFSADIAKEVTKREGDVPESVWRNWNWLSDGDLMLNGAFFTASGKPGPDLKAPTFARPSSSVPSMTASAGALSCDEASPC</sequence>
<dbReference type="InterPro" id="IPR011050">
    <property type="entry name" value="Pectin_lyase_fold/virulence"/>
</dbReference>
<evidence type="ECO:0000259" key="10">
    <source>
        <dbReference type="SMART" id="SM00656"/>
    </source>
</evidence>
<evidence type="ECO:0000256" key="1">
    <source>
        <dbReference type="ARBA" id="ARBA00000695"/>
    </source>
</evidence>
<name>J3M5N9_ORYBR</name>
<dbReference type="Proteomes" id="UP000006038">
    <property type="component" value="Chromosome 5"/>
</dbReference>
<reference evidence="11" key="1">
    <citation type="journal article" date="2013" name="Nat. Commun.">
        <title>Whole-genome sequencing of Oryza brachyantha reveals mechanisms underlying Oryza genome evolution.</title>
        <authorList>
            <person name="Chen J."/>
            <person name="Huang Q."/>
            <person name="Gao D."/>
            <person name="Wang J."/>
            <person name="Lang Y."/>
            <person name="Liu T."/>
            <person name="Li B."/>
            <person name="Bai Z."/>
            <person name="Luis Goicoechea J."/>
            <person name="Liang C."/>
            <person name="Chen C."/>
            <person name="Zhang W."/>
            <person name="Sun S."/>
            <person name="Liao Y."/>
            <person name="Zhang X."/>
            <person name="Yang L."/>
            <person name="Song C."/>
            <person name="Wang M."/>
            <person name="Shi J."/>
            <person name="Liu G."/>
            <person name="Liu J."/>
            <person name="Zhou H."/>
            <person name="Zhou W."/>
            <person name="Yu Q."/>
            <person name="An N."/>
            <person name="Chen Y."/>
            <person name="Cai Q."/>
            <person name="Wang B."/>
            <person name="Liu B."/>
            <person name="Min J."/>
            <person name="Huang Y."/>
            <person name="Wu H."/>
            <person name="Li Z."/>
            <person name="Zhang Y."/>
            <person name="Yin Y."/>
            <person name="Song W."/>
            <person name="Jiang J."/>
            <person name="Jackson S.A."/>
            <person name="Wing R.A."/>
            <person name="Wang J."/>
            <person name="Chen M."/>
        </authorList>
    </citation>
    <scope>NUCLEOTIDE SEQUENCE [LARGE SCALE GENOMIC DNA]</scope>
    <source>
        <strain evidence="11">cv. IRGC 101232</strain>
    </source>
</reference>
<dbReference type="PANTHER" id="PTHR31683">
    <property type="entry name" value="PECTATE LYASE 18-RELATED"/>
    <property type="match status" value="1"/>
</dbReference>
<dbReference type="InterPro" id="IPR012334">
    <property type="entry name" value="Pectin_lyas_fold"/>
</dbReference>
<dbReference type="STRING" id="4533.J3M5N9"/>
<dbReference type="PRINTS" id="PR00807">
    <property type="entry name" value="AMBALLERGEN"/>
</dbReference>
<dbReference type="SMART" id="SM00656">
    <property type="entry name" value="Amb_all"/>
    <property type="match status" value="1"/>
</dbReference>
<dbReference type="InterPro" id="IPR045032">
    <property type="entry name" value="PEL"/>
</dbReference>
<dbReference type="GO" id="GO:0045490">
    <property type="term" value="P:pectin catabolic process"/>
    <property type="evidence" value="ECO:0007669"/>
    <property type="project" value="UniProtKB-UniPathway"/>
</dbReference>
<dbReference type="Pfam" id="PF00544">
    <property type="entry name" value="Pectate_lyase_4"/>
    <property type="match status" value="1"/>
</dbReference>
<dbReference type="GO" id="GO:0030570">
    <property type="term" value="F:pectate lyase activity"/>
    <property type="evidence" value="ECO:0007669"/>
    <property type="project" value="UniProtKB-EC"/>
</dbReference>
<dbReference type="SUPFAM" id="SSF51126">
    <property type="entry name" value="Pectin lyase-like"/>
    <property type="match status" value="1"/>
</dbReference>
<dbReference type="AlphaFoldDB" id="J3M5N9"/>
<feature type="domain" description="Pectate lyase" evidence="10">
    <location>
        <begin position="1"/>
        <end position="128"/>
    </location>
</feature>
<dbReference type="GO" id="GO:0046872">
    <property type="term" value="F:metal ion binding"/>
    <property type="evidence" value="ECO:0007669"/>
    <property type="project" value="UniProtKB-KW"/>
</dbReference>
<comment type="catalytic activity">
    <reaction evidence="1 8">
        <text>Eliminative cleavage of (1-&gt;4)-alpha-D-galacturonan to give oligosaccharides with 4-deoxy-alpha-D-galact-4-enuronosyl groups at their non-reducing ends.</text>
        <dbReference type="EC" id="4.2.2.2"/>
    </reaction>
</comment>
<feature type="region of interest" description="Disordered" evidence="9">
    <location>
        <begin position="170"/>
        <end position="200"/>
    </location>
</feature>
<accession>J3M5N9</accession>
<dbReference type="UniPathway" id="UPA00545">
    <property type="reaction ID" value="UER00824"/>
</dbReference>
<dbReference type="Gramene" id="OB05G19130.1">
    <property type="protein sequence ID" value="OB05G19130.1"/>
    <property type="gene ID" value="OB05G19130"/>
</dbReference>
<evidence type="ECO:0000256" key="8">
    <source>
        <dbReference type="RuleBase" id="RU361123"/>
    </source>
</evidence>
<keyword evidence="4 8" id="KW-0479">Metal-binding</keyword>
<dbReference type="HOGENOM" id="CLU_026608_1_1_1"/>
<dbReference type="EnsemblPlants" id="OB05G19130.1">
    <property type="protein sequence ID" value="OB05G19130.1"/>
    <property type="gene ID" value="OB05G19130"/>
</dbReference>
<comment type="similarity">
    <text evidence="8">Belongs to the polysaccharide lyase 1 family.</text>
</comment>
<evidence type="ECO:0000313" key="12">
    <source>
        <dbReference type="Proteomes" id="UP000006038"/>
    </source>
</evidence>
<dbReference type="InterPro" id="IPR018082">
    <property type="entry name" value="AmbAllergen"/>
</dbReference>
<dbReference type="PANTHER" id="PTHR31683:SF187">
    <property type="entry name" value="PECTATE LYASE 18-RELATED"/>
    <property type="match status" value="1"/>
</dbReference>
<evidence type="ECO:0000313" key="11">
    <source>
        <dbReference type="EnsemblPlants" id="OB05G19130.1"/>
    </source>
</evidence>
<comment type="pathway">
    <text evidence="2 8">Glycan metabolism; pectin degradation; 2-dehydro-3-deoxy-D-gluconate from pectin: step 2/5.</text>
</comment>
<evidence type="ECO:0000256" key="7">
    <source>
        <dbReference type="ARBA" id="ARBA00023239"/>
    </source>
</evidence>
<dbReference type="InterPro" id="IPR002022">
    <property type="entry name" value="Pec_lyase"/>
</dbReference>
<comment type="cofactor">
    <cofactor evidence="8">
        <name>Ca(2+)</name>
        <dbReference type="ChEBI" id="CHEBI:29108"/>
    </cofactor>
    <text evidence="8">Binds 1 Ca(2+) ion. Required for its activity.</text>
</comment>
<evidence type="ECO:0000256" key="3">
    <source>
        <dbReference type="ARBA" id="ARBA00012272"/>
    </source>
</evidence>
<reference evidence="11" key="2">
    <citation type="submission" date="2013-04" db="UniProtKB">
        <authorList>
            <consortium name="EnsemblPlants"/>
        </authorList>
    </citation>
    <scope>IDENTIFICATION</scope>
</reference>
<keyword evidence="5" id="KW-0732">Signal</keyword>
<evidence type="ECO:0000256" key="4">
    <source>
        <dbReference type="ARBA" id="ARBA00022723"/>
    </source>
</evidence>
<keyword evidence="7 8" id="KW-0456">Lyase</keyword>
<dbReference type="Gene3D" id="2.160.20.10">
    <property type="entry name" value="Single-stranded right-handed beta-helix, Pectin lyase-like"/>
    <property type="match status" value="1"/>
</dbReference>
<evidence type="ECO:0000256" key="5">
    <source>
        <dbReference type="ARBA" id="ARBA00022729"/>
    </source>
</evidence>
<proteinExistence type="inferred from homology"/>
<protein>
    <recommendedName>
        <fullName evidence="3 8">Pectate lyase</fullName>
        <ecNumber evidence="3 8">4.2.2.2</ecNumber>
    </recommendedName>
</protein>
<dbReference type="eggNOG" id="ENOG502QQ5F">
    <property type="taxonomic scope" value="Eukaryota"/>
</dbReference>
<evidence type="ECO:0000256" key="2">
    <source>
        <dbReference type="ARBA" id="ARBA00005220"/>
    </source>
</evidence>
<feature type="compositionally biased region" description="Polar residues" evidence="9">
    <location>
        <begin position="177"/>
        <end position="187"/>
    </location>
</feature>
<dbReference type="EC" id="4.2.2.2" evidence="3 8"/>